<dbReference type="PANTHER" id="PTHR38459:SF1">
    <property type="entry name" value="PROPHAGE BACTOPRENOL-LINKED GLUCOSE TRANSLOCASE HOMOLOG"/>
    <property type="match status" value="1"/>
</dbReference>
<feature type="domain" description="GtrA/DPMS transmembrane" evidence="7">
    <location>
        <begin position="68"/>
        <end position="195"/>
    </location>
</feature>
<reference evidence="8 9" key="1">
    <citation type="journal article" date="2016" name="Nat. Commun.">
        <title>Thousands of microbial genomes shed light on interconnected biogeochemical processes in an aquifer system.</title>
        <authorList>
            <person name="Anantharaman K."/>
            <person name="Brown C.T."/>
            <person name="Hug L.A."/>
            <person name="Sharon I."/>
            <person name="Castelle C.J."/>
            <person name="Probst A.J."/>
            <person name="Thomas B.C."/>
            <person name="Singh A."/>
            <person name="Wilkins M.J."/>
            <person name="Karaoz U."/>
            <person name="Brodie E.L."/>
            <person name="Williams K.H."/>
            <person name="Hubbard S.S."/>
            <person name="Banfield J.F."/>
        </authorList>
    </citation>
    <scope>NUCLEOTIDE SEQUENCE [LARGE SCALE GENOMIC DNA]</scope>
</reference>
<organism evidence="8 9">
    <name type="scientific">Candidatus Yanofskybacteria bacterium RIFCSPHIGHO2_02_FULL_46_19</name>
    <dbReference type="NCBI Taxonomy" id="1802684"/>
    <lineage>
        <taxon>Bacteria</taxon>
        <taxon>Candidatus Yanofskyibacteriota</taxon>
    </lineage>
</organism>
<dbReference type="EMBL" id="MGJY01000022">
    <property type="protein sequence ID" value="OGN15958.1"/>
    <property type="molecule type" value="Genomic_DNA"/>
</dbReference>
<dbReference type="PANTHER" id="PTHR38459">
    <property type="entry name" value="PROPHAGE BACTOPRENOL-LINKED GLUCOSE TRANSLOCASE HOMOLOG"/>
    <property type="match status" value="1"/>
</dbReference>
<evidence type="ECO:0000256" key="6">
    <source>
        <dbReference type="SAM" id="Phobius"/>
    </source>
</evidence>
<keyword evidence="3 6" id="KW-0812">Transmembrane</keyword>
<evidence type="ECO:0000313" key="8">
    <source>
        <dbReference type="EMBL" id="OGN15958.1"/>
    </source>
</evidence>
<dbReference type="GO" id="GO:0005886">
    <property type="term" value="C:plasma membrane"/>
    <property type="evidence" value="ECO:0007669"/>
    <property type="project" value="TreeGrafter"/>
</dbReference>
<evidence type="ECO:0000256" key="5">
    <source>
        <dbReference type="ARBA" id="ARBA00023136"/>
    </source>
</evidence>
<sequence>MKQSDYYIGVVIGFFIGIFLLPVLFIIRFSYSALIPLFFVFSIIAIPFGLLVGDMLQKTFGMGARFGKYTAAGLLSFSIDFSALNILSFVTGITAGTAVGWINVPGFCVALLNAYVWNKRWVFQKNDGSHATHFPLFLFVVIIGLLLNSILVVWISTNIAAPAGIDSQRWLNVAKIIASGAVVVWNFFGYKFIAFR</sequence>
<dbReference type="Pfam" id="PF04138">
    <property type="entry name" value="GtrA_DPMS_TM"/>
    <property type="match status" value="1"/>
</dbReference>
<dbReference type="AlphaFoldDB" id="A0A1F8FTR1"/>
<feature type="transmembrane region" description="Helical" evidence="6">
    <location>
        <begin position="136"/>
        <end position="156"/>
    </location>
</feature>
<gene>
    <name evidence="8" type="ORF">A3C81_01460</name>
</gene>
<accession>A0A1F8FTR1</accession>
<feature type="transmembrane region" description="Helical" evidence="6">
    <location>
        <begin position="176"/>
        <end position="193"/>
    </location>
</feature>
<feature type="transmembrane region" description="Helical" evidence="6">
    <location>
        <begin position="33"/>
        <end position="53"/>
    </location>
</feature>
<evidence type="ECO:0000259" key="7">
    <source>
        <dbReference type="Pfam" id="PF04138"/>
    </source>
</evidence>
<proteinExistence type="inferred from homology"/>
<feature type="transmembrane region" description="Helical" evidence="6">
    <location>
        <begin position="74"/>
        <end position="93"/>
    </location>
</feature>
<keyword evidence="5 6" id="KW-0472">Membrane</keyword>
<dbReference type="InterPro" id="IPR007267">
    <property type="entry name" value="GtrA_DPMS_TM"/>
</dbReference>
<dbReference type="Proteomes" id="UP000177796">
    <property type="component" value="Unassembled WGS sequence"/>
</dbReference>
<feature type="transmembrane region" description="Helical" evidence="6">
    <location>
        <begin position="7"/>
        <end position="27"/>
    </location>
</feature>
<evidence type="ECO:0000256" key="1">
    <source>
        <dbReference type="ARBA" id="ARBA00004141"/>
    </source>
</evidence>
<evidence type="ECO:0000256" key="2">
    <source>
        <dbReference type="ARBA" id="ARBA00009399"/>
    </source>
</evidence>
<comment type="similarity">
    <text evidence="2">Belongs to the GtrA family.</text>
</comment>
<dbReference type="GO" id="GO:0000271">
    <property type="term" value="P:polysaccharide biosynthetic process"/>
    <property type="evidence" value="ECO:0007669"/>
    <property type="project" value="InterPro"/>
</dbReference>
<keyword evidence="4 6" id="KW-1133">Transmembrane helix</keyword>
<name>A0A1F8FTR1_9BACT</name>
<dbReference type="InterPro" id="IPR051401">
    <property type="entry name" value="GtrA_CellWall_Glycosyl"/>
</dbReference>
<evidence type="ECO:0000313" key="9">
    <source>
        <dbReference type="Proteomes" id="UP000177796"/>
    </source>
</evidence>
<feature type="transmembrane region" description="Helical" evidence="6">
    <location>
        <begin position="99"/>
        <end position="116"/>
    </location>
</feature>
<comment type="caution">
    <text evidence="8">The sequence shown here is derived from an EMBL/GenBank/DDBJ whole genome shotgun (WGS) entry which is preliminary data.</text>
</comment>
<evidence type="ECO:0000256" key="3">
    <source>
        <dbReference type="ARBA" id="ARBA00022692"/>
    </source>
</evidence>
<protein>
    <recommendedName>
        <fullName evidence="7">GtrA/DPMS transmembrane domain-containing protein</fullName>
    </recommendedName>
</protein>
<comment type="subcellular location">
    <subcellularLocation>
        <location evidence="1">Membrane</location>
        <topology evidence="1">Multi-pass membrane protein</topology>
    </subcellularLocation>
</comment>
<evidence type="ECO:0000256" key="4">
    <source>
        <dbReference type="ARBA" id="ARBA00022989"/>
    </source>
</evidence>